<comment type="caution">
    <text evidence="1">The sequence shown here is derived from an EMBL/GenBank/DDBJ whole genome shotgun (WGS) entry which is preliminary data.</text>
</comment>
<sequence length="83" mass="9351">MYGRRWTRLRRASGAHAARGRYAAASALAFMALGLVTTERLRTSRPLKKRAGLKSKRSPLLRSRFSPCIYDSGSRNNRETPDV</sequence>
<accession>A0AAV7WBU6</accession>
<evidence type="ECO:0000313" key="2">
    <source>
        <dbReference type="Proteomes" id="UP001066276"/>
    </source>
</evidence>
<dbReference type="Proteomes" id="UP001066276">
    <property type="component" value="Chromosome 1_2"/>
</dbReference>
<keyword evidence="2" id="KW-1185">Reference proteome</keyword>
<gene>
    <name evidence="1" type="ORF">NDU88_005429</name>
</gene>
<proteinExistence type="predicted"/>
<dbReference type="AlphaFoldDB" id="A0AAV7WBU6"/>
<protein>
    <submittedName>
        <fullName evidence="1">Uncharacterized protein</fullName>
    </submittedName>
</protein>
<name>A0AAV7WBU6_PLEWA</name>
<dbReference type="EMBL" id="JANPWB010000002">
    <property type="protein sequence ID" value="KAJ1210061.1"/>
    <property type="molecule type" value="Genomic_DNA"/>
</dbReference>
<organism evidence="1 2">
    <name type="scientific">Pleurodeles waltl</name>
    <name type="common">Iberian ribbed newt</name>
    <dbReference type="NCBI Taxonomy" id="8319"/>
    <lineage>
        <taxon>Eukaryota</taxon>
        <taxon>Metazoa</taxon>
        <taxon>Chordata</taxon>
        <taxon>Craniata</taxon>
        <taxon>Vertebrata</taxon>
        <taxon>Euteleostomi</taxon>
        <taxon>Amphibia</taxon>
        <taxon>Batrachia</taxon>
        <taxon>Caudata</taxon>
        <taxon>Salamandroidea</taxon>
        <taxon>Salamandridae</taxon>
        <taxon>Pleurodelinae</taxon>
        <taxon>Pleurodeles</taxon>
    </lineage>
</organism>
<reference evidence="1" key="1">
    <citation type="journal article" date="2022" name="bioRxiv">
        <title>Sequencing and chromosome-scale assembly of the giantPleurodeles waltlgenome.</title>
        <authorList>
            <person name="Brown T."/>
            <person name="Elewa A."/>
            <person name="Iarovenko S."/>
            <person name="Subramanian E."/>
            <person name="Araus A.J."/>
            <person name="Petzold A."/>
            <person name="Susuki M."/>
            <person name="Suzuki K.-i.T."/>
            <person name="Hayashi T."/>
            <person name="Toyoda A."/>
            <person name="Oliveira C."/>
            <person name="Osipova E."/>
            <person name="Leigh N.D."/>
            <person name="Simon A."/>
            <person name="Yun M.H."/>
        </authorList>
    </citation>
    <scope>NUCLEOTIDE SEQUENCE</scope>
    <source>
        <strain evidence="1">20211129_DDA</strain>
        <tissue evidence="1">Liver</tissue>
    </source>
</reference>
<evidence type="ECO:0000313" key="1">
    <source>
        <dbReference type="EMBL" id="KAJ1210061.1"/>
    </source>
</evidence>